<dbReference type="InterPro" id="IPR053851">
    <property type="entry name" value="DUF6929"/>
</dbReference>
<protein>
    <submittedName>
        <fullName evidence="1">Uncharacterized protein</fullName>
    </submittedName>
</protein>
<accession>A0A4V2NVK2</accession>
<dbReference type="EMBL" id="SJZI01000043">
    <property type="protein sequence ID" value="TCJ13812.1"/>
    <property type="molecule type" value="Genomic_DNA"/>
</dbReference>
<keyword evidence="2" id="KW-1185">Reference proteome</keyword>
<name>A0A4V2NVK2_9BACT</name>
<dbReference type="RefSeq" id="WP_131449719.1">
    <property type="nucleotide sequence ID" value="NZ_SJZI01000043.1"/>
</dbReference>
<dbReference type="Pfam" id="PF22000">
    <property type="entry name" value="DUF6929"/>
    <property type="match status" value="1"/>
</dbReference>
<evidence type="ECO:0000313" key="1">
    <source>
        <dbReference type="EMBL" id="TCJ13812.1"/>
    </source>
</evidence>
<dbReference type="AlphaFoldDB" id="A0A4V2NVK2"/>
<organism evidence="1 2">
    <name type="scientific">Flaviaesturariibacter flavus</name>
    <dbReference type="NCBI Taxonomy" id="2502780"/>
    <lineage>
        <taxon>Bacteria</taxon>
        <taxon>Pseudomonadati</taxon>
        <taxon>Bacteroidota</taxon>
        <taxon>Chitinophagia</taxon>
        <taxon>Chitinophagales</taxon>
        <taxon>Chitinophagaceae</taxon>
        <taxon>Flaviaestuariibacter</taxon>
    </lineage>
</organism>
<evidence type="ECO:0000313" key="2">
    <source>
        <dbReference type="Proteomes" id="UP000295334"/>
    </source>
</evidence>
<sequence>MFRTSCTYLVFVMCARSVAEDRRARGTLPRRRRFRPGQLVFFASVGATTQWHKDDEVLGSYIGIYGLNAGKITARAAGKRRGQKLQQKIESVEVPHGETGGILACGRLQTMMMARPPSLNWI</sequence>
<comment type="caution">
    <text evidence="1">The sequence shown here is derived from an EMBL/GenBank/DDBJ whole genome shotgun (WGS) entry which is preliminary data.</text>
</comment>
<proteinExistence type="predicted"/>
<gene>
    <name evidence="1" type="ORF">EPD60_12015</name>
</gene>
<reference evidence="1 2" key="1">
    <citation type="submission" date="2019-03" db="EMBL/GenBank/DDBJ databases">
        <authorList>
            <person name="Kim M.K.M."/>
        </authorList>
    </citation>
    <scope>NUCLEOTIDE SEQUENCE [LARGE SCALE GENOMIC DNA]</scope>
    <source>
        <strain evidence="1 2">17J68-12</strain>
    </source>
</reference>
<dbReference type="Proteomes" id="UP000295334">
    <property type="component" value="Unassembled WGS sequence"/>
</dbReference>